<evidence type="ECO:0000313" key="2">
    <source>
        <dbReference type="EMBL" id="SPC80348.1"/>
    </source>
</evidence>
<dbReference type="InterPro" id="IPR029472">
    <property type="entry name" value="Copia-like_N"/>
</dbReference>
<dbReference type="PANTHER" id="PTHR37610">
    <property type="entry name" value="CCHC-TYPE DOMAIN-CONTAINING PROTEIN"/>
    <property type="match status" value="1"/>
</dbReference>
<proteinExistence type="predicted"/>
<accession>A0A2N9EZR4</accession>
<feature type="domain" description="Retrotransposon Copia-like N-terminal" evidence="1">
    <location>
        <begin position="41"/>
        <end position="84"/>
    </location>
</feature>
<reference evidence="2" key="1">
    <citation type="submission" date="2018-02" db="EMBL/GenBank/DDBJ databases">
        <authorList>
            <person name="Cohen D.B."/>
            <person name="Kent A.D."/>
        </authorList>
    </citation>
    <scope>NUCLEOTIDE SEQUENCE</scope>
</reference>
<dbReference type="EMBL" id="OIVN01000446">
    <property type="protein sequence ID" value="SPC80348.1"/>
    <property type="molecule type" value="Genomic_DNA"/>
</dbReference>
<dbReference type="AlphaFoldDB" id="A0A2N9EZR4"/>
<gene>
    <name evidence="2" type="ORF">FSB_LOCUS8230</name>
</gene>
<evidence type="ECO:0000259" key="1">
    <source>
        <dbReference type="Pfam" id="PF14244"/>
    </source>
</evidence>
<dbReference type="Pfam" id="PF14244">
    <property type="entry name" value="Retrotran_gag_3"/>
    <property type="match status" value="1"/>
</dbReference>
<protein>
    <recommendedName>
        <fullName evidence="1">Retrotransposon Copia-like N-terminal domain-containing protein</fullName>
    </recommendedName>
</protein>
<organism evidence="2">
    <name type="scientific">Fagus sylvatica</name>
    <name type="common">Beechnut</name>
    <dbReference type="NCBI Taxonomy" id="28930"/>
    <lineage>
        <taxon>Eukaryota</taxon>
        <taxon>Viridiplantae</taxon>
        <taxon>Streptophyta</taxon>
        <taxon>Embryophyta</taxon>
        <taxon>Tracheophyta</taxon>
        <taxon>Spermatophyta</taxon>
        <taxon>Magnoliopsida</taxon>
        <taxon>eudicotyledons</taxon>
        <taxon>Gunneridae</taxon>
        <taxon>Pentapetalae</taxon>
        <taxon>rosids</taxon>
        <taxon>fabids</taxon>
        <taxon>Fagales</taxon>
        <taxon>Fagaceae</taxon>
        <taxon>Fagus</taxon>
    </lineage>
</organism>
<name>A0A2N9EZR4_FAGSY</name>
<dbReference type="PANTHER" id="PTHR37610:SF97">
    <property type="entry name" value="RETROTRANSPOSON GAG DOMAIN-CONTAINING PROTEIN"/>
    <property type="match status" value="1"/>
</dbReference>
<sequence>MSSTETPLPNVEVPSSLSSLTAIVLSSIDNPRNPYYVNNGDNPGIILVPKKLIGENFHTWQRSMTRVLSAKNKLGFVNGSISQPIDPLDDIWTRCNDLVLSWLTNCMSREIYASVIYAVTAKEIWDELRDRYSDSDGPRVFHLKQAICSLKQEQLPISTYYTRKDKPAHSHCGYKGHIAEKCYKFHKYPPVFQSKKKATPTANQVSRPSIHGVTDSGQNMTNLIAQCQKFLSVLNAQVQSTPVVGILFLNPLIIKLPPMSLSNSHLLMFLPI</sequence>